<evidence type="ECO:0000256" key="1">
    <source>
        <dbReference type="SAM" id="SignalP"/>
    </source>
</evidence>
<protein>
    <recommendedName>
        <fullName evidence="4">Adhesin</fullName>
    </recommendedName>
</protein>
<organism evidence="2 3">
    <name type="scientific">Halothiobacillus diazotrophicus</name>
    <dbReference type="NCBI Taxonomy" id="1860122"/>
    <lineage>
        <taxon>Bacteria</taxon>
        <taxon>Pseudomonadati</taxon>
        <taxon>Pseudomonadota</taxon>
        <taxon>Gammaproteobacteria</taxon>
        <taxon>Chromatiales</taxon>
        <taxon>Halothiobacillaceae</taxon>
        <taxon>Halothiobacillus</taxon>
    </lineage>
</organism>
<evidence type="ECO:0008006" key="4">
    <source>
        <dbReference type="Google" id="ProtNLM"/>
    </source>
</evidence>
<dbReference type="Proteomes" id="UP000078596">
    <property type="component" value="Chromosome"/>
</dbReference>
<gene>
    <name evidence="2" type="ORF">A9404_05725</name>
</gene>
<dbReference type="STRING" id="1860122.A9404_05725"/>
<dbReference type="OrthoDB" id="5833205at2"/>
<dbReference type="RefSeq" id="WP_066099305.1">
    <property type="nucleotide sequence ID" value="NZ_CP016027.1"/>
</dbReference>
<proteinExistence type="predicted"/>
<dbReference type="AlphaFoldDB" id="A0A191ZGF0"/>
<keyword evidence="1" id="KW-0732">Signal</keyword>
<feature type="signal peptide" evidence="1">
    <location>
        <begin position="1"/>
        <end position="24"/>
    </location>
</feature>
<dbReference type="KEGG" id="haz:A9404_05725"/>
<accession>A0A191ZGF0</accession>
<evidence type="ECO:0000313" key="3">
    <source>
        <dbReference type="Proteomes" id="UP000078596"/>
    </source>
</evidence>
<keyword evidence="3" id="KW-1185">Reference proteome</keyword>
<feature type="chain" id="PRO_5008250361" description="Adhesin" evidence="1">
    <location>
        <begin position="25"/>
        <end position="411"/>
    </location>
</feature>
<dbReference type="EMBL" id="CP016027">
    <property type="protein sequence ID" value="ANJ66943.1"/>
    <property type="molecule type" value="Genomic_DNA"/>
</dbReference>
<reference evidence="2 3" key="1">
    <citation type="submission" date="2016-06" db="EMBL/GenBank/DDBJ databases">
        <title>Insight into the functional genes involving in sulfur oxidation in Pearl River water.</title>
        <authorList>
            <person name="Luo J."/>
            <person name="Tan X."/>
            <person name="Lin W."/>
        </authorList>
    </citation>
    <scope>NUCLEOTIDE SEQUENCE [LARGE SCALE GENOMIC DNA]</scope>
    <source>
        <strain evidence="2 3">LS2</strain>
    </source>
</reference>
<name>A0A191ZGF0_9GAMM</name>
<evidence type="ECO:0000313" key="2">
    <source>
        <dbReference type="EMBL" id="ANJ66943.1"/>
    </source>
</evidence>
<sequence>MKTQIKMTLIASAIAALVSAPAMADDHEGHHGKPDVKIKISKDISVKKDINLKVNKTINKNVTDNIVNNDVRDITVNAEAAANAMDQQLITNNEVDNVKLTNNAKIGDNVGTNASGNIGMNVAAGDTNVQDNAAALAAVDAGFVFGQSTATVDVGQTNMGNTTMNSGVTNTASIADNAFQSASGNIGVNVASGTGNGQKNTMAASVSTSRVASASINSTQASAGNSIRNEGRTEKYTDLVNVTLKGGSIGGYKGAGSGSYSGRTSSTITGQMDQIGNVYPDTWSGASHPSGSVTGHIDLDTATQGGSDLNGDGGALAFGTHDMKSSGSEGGSLGFKEQGMIGLSSVMSGSVATTRYVVINAENDASLSGNAFSKAAGNIGVNVAAGTGNLQSNSLSMAVSCVSCGKGGTGE</sequence>